<reference evidence="20" key="1">
    <citation type="submission" date="2021-03" db="EMBL/GenBank/DDBJ databases">
        <authorList>
            <person name="Bekaert M."/>
        </authorList>
    </citation>
    <scope>NUCLEOTIDE SEQUENCE</scope>
</reference>
<evidence type="ECO:0000259" key="17">
    <source>
        <dbReference type="Pfam" id="PF05422"/>
    </source>
</evidence>
<comment type="caution">
    <text evidence="20">The sequence shown here is derived from an EMBL/GenBank/DDBJ whole genome shotgun (WGS) entry which is preliminary data.</text>
</comment>
<dbReference type="GO" id="GO:0031902">
    <property type="term" value="C:late endosome membrane"/>
    <property type="evidence" value="ECO:0007669"/>
    <property type="project" value="UniProtKB-SubCell"/>
</dbReference>
<keyword evidence="9" id="KW-0967">Endosome</keyword>
<evidence type="ECO:0000256" key="11">
    <source>
        <dbReference type="ARBA" id="ARBA00023034"/>
    </source>
</evidence>
<keyword evidence="11" id="KW-0333">Golgi apparatus</keyword>
<dbReference type="Pfam" id="PF05422">
    <property type="entry name" value="SIN1"/>
    <property type="match status" value="1"/>
</dbReference>
<feature type="domain" description="CRIM" evidence="18">
    <location>
        <begin position="121"/>
        <end position="249"/>
    </location>
</feature>
<dbReference type="OrthoDB" id="241990at2759"/>
<name>A0A8S3U1U2_MYTED</name>
<evidence type="ECO:0000256" key="15">
    <source>
        <dbReference type="ARBA" id="ARBA00031431"/>
    </source>
</evidence>
<keyword evidence="10" id="KW-1000">Mitochondrion outer membrane</keyword>
<evidence type="ECO:0000259" key="18">
    <source>
        <dbReference type="Pfam" id="PF16978"/>
    </source>
</evidence>
<dbReference type="Pfam" id="PF25322">
    <property type="entry name" value="RBD_SIN1"/>
    <property type="match status" value="1"/>
</dbReference>
<evidence type="ECO:0000256" key="5">
    <source>
        <dbReference type="ARBA" id="ARBA00004556"/>
    </source>
</evidence>
<comment type="subcellular location">
    <subcellularLocation>
        <location evidence="5">Cytoplasm</location>
        <location evidence="5">Perinuclear region</location>
    </subcellularLocation>
    <subcellularLocation>
        <location evidence="1">Early endosome membrane</location>
        <topology evidence="1">Peripheral membrane protein</topology>
    </subcellularLocation>
    <subcellularLocation>
        <location evidence="3">Endoplasmic reticulum membrane</location>
        <topology evidence="3">Peripheral membrane protein</topology>
    </subcellularLocation>
    <subcellularLocation>
        <location evidence="2">Golgi apparatus membrane</location>
        <topology evidence="2">Peripheral membrane protein</topology>
    </subcellularLocation>
    <subcellularLocation>
        <location evidence="6">Late endosome membrane</location>
        <topology evidence="6">Peripheral membrane protein</topology>
    </subcellularLocation>
    <subcellularLocation>
        <location evidence="14">Lysosome membrane</location>
        <topology evidence="14">Peripheral membrane protein</topology>
    </subcellularLocation>
    <subcellularLocation>
        <location evidence="4">Mitochondrion outer membrane</location>
        <topology evidence="4">Peripheral membrane protein</topology>
    </subcellularLocation>
</comment>
<dbReference type="InterPro" id="IPR057339">
    <property type="entry name" value="RBD_SIN1"/>
</dbReference>
<dbReference type="GO" id="GO:0005765">
    <property type="term" value="C:lysosomal membrane"/>
    <property type="evidence" value="ECO:0007669"/>
    <property type="project" value="UniProtKB-SubCell"/>
</dbReference>
<dbReference type="InterPro" id="IPR011993">
    <property type="entry name" value="PH-like_dom_sf"/>
</dbReference>
<dbReference type="Pfam" id="PF16978">
    <property type="entry name" value="CRIM"/>
    <property type="match status" value="1"/>
</dbReference>
<organism evidence="20 21">
    <name type="scientific">Mytilus edulis</name>
    <name type="common">Blue mussel</name>
    <dbReference type="NCBI Taxonomy" id="6550"/>
    <lineage>
        <taxon>Eukaryota</taxon>
        <taxon>Metazoa</taxon>
        <taxon>Spiralia</taxon>
        <taxon>Lophotrochozoa</taxon>
        <taxon>Mollusca</taxon>
        <taxon>Bivalvia</taxon>
        <taxon>Autobranchia</taxon>
        <taxon>Pteriomorphia</taxon>
        <taxon>Mytilida</taxon>
        <taxon>Mytiloidea</taxon>
        <taxon>Mytilidae</taxon>
        <taxon>Mytilinae</taxon>
        <taxon>Mytilus</taxon>
    </lineage>
</organism>
<evidence type="ECO:0000256" key="3">
    <source>
        <dbReference type="ARBA" id="ARBA00004406"/>
    </source>
</evidence>
<feature type="region of interest" description="Disordered" evidence="16">
    <location>
        <begin position="38"/>
        <end position="116"/>
    </location>
</feature>
<dbReference type="GO" id="GO:0005886">
    <property type="term" value="C:plasma membrane"/>
    <property type="evidence" value="ECO:0007669"/>
    <property type="project" value="TreeGrafter"/>
</dbReference>
<protein>
    <recommendedName>
        <fullName evidence="8">Target of rapamycin complex 2 subunit MAPKAP1</fullName>
    </recommendedName>
    <alternativeName>
        <fullName evidence="15">Stress-activated map kinase-interacting protein 1</fullName>
    </alternativeName>
</protein>
<dbReference type="GO" id="GO:0005789">
    <property type="term" value="C:endoplasmic reticulum membrane"/>
    <property type="evidence" value="ECO:0007669"/>
    <property type="project" value="UniProtKB-SubCell"/>
</dbReference>
<evidence type="ECO:0000256" key="7">
    <source>
        <dbReference type="ARBA" id="ARBA00009407"/>
    </source>
</evidence>
<dbReference type="EMBL" id="CAJPWZ010002390">
    <property type="protein sequence ID" value="CAG2237520.1"/>
    <property type="molecule type" value="Genomic_DNA"/>
</dbReference>
<dbReference type="GO" id="GO:0031932">
    <property type="term" value="C:TORC2 complex"/>
    <property type="evidence" value="ECO:0007669"/>
    <property type="project" value="InterPro"/>
</dbReference>
<keyword evidence="10" id="KW-0472">Membrane</keyword>
<evidence type="ECO:0000256" key="16">
    <source>
        <dbReference type="SAM" id="MobiDB-lite"/>
    </source>
</evidence>
<keyword evidence="12" id="KW-0496">Mitochondrion</keyword>
<evidence type="ECO:0000313" key="20">
    <source>
        <dbReference type="EMBL" id="CAG2237520.1"/>
    </source>
</evidence>
<dbReference type="GO" id="GO:0038203">
    <property type="term" value="P:TORC2 signaling"/>
    <property type="evidence" value="ECO:0007669"/>
    <property type="project" value="TreeGrafter"/>
</dbReference>
<evidence type="ECO:0000256" key="12">
    <source>
        <dbReference type="ARBA" id="ARBA00023128"/>
    </source>
</evidence>
<gene>
    <name evidence="20" type="ORF">MEDL_49926</name>
</gene>
<dbReference type="GO" id="GO:0005546">
    <property type="term" value="F:phosphatidylinositol-4,5-bisphosphate binding"/>
    <property type="evidence" value="ECO:0007669"/>
    <property type="project" value="TreeGrafter"/>
</dbReference>
<comment type="similarity">
    <text evidence="7">Belongs to the SIN1 family.</text>
</comment>
<dbReference type="GO" id="GO:0048471">
    <property type="term" value="C:perinuclear region of cytoplasm"/>
    <property type="evidence" value="ECO:0007669"/>
    <property type="project" value="UniProtKB-SubCell"/>
</dbReference>
<evidence type="ECO:0000256" key="13">
    <source>
        <dbReference type="ARBA" id="ARBA00023228"/>
    </source>
</evidence>
<dbReference type="PANTHER" id="PTHR13335:SF1">
    <property type="entry name" value="TARGET OF RAPAMYCIN COMPLEX 2 SUBUNIT MAPKAP1"/>
    <property type="match status" value="1"/>
</dbReference>
<sequence>MAMTDNARFLISHLRNSFITSDDTGMCELIIESEDYDEYDSKSRHDSSSISDSGMDSDTNLSSSYDILPDMGYGHRRRSNTAQKLERMKKERRSQLEEKGHLFDKKQLPSENEEKKKPKMSSLSWLLENAAITGSNPFLEYAKFDGKVFSKCWGNKKMDIFLTMALPADRSYPISVVVIATAKIQELIGLVCWQYTNEGREPMLHDNIERYCLHIAEDDGEVDMDFPSLDPKEPVSKFGFSKLALVEKDLPTAKSPKSSFVVTIYVPNRGFNKFQMESMNIPMRDILQRILKRRKIRPRPGLNYNLEKQEEPGVSIDLDATLASMDTMEFSLVRENSTRRHHNEGSEDEVSTMADSLTSHQYKSYIVSMVHRLRANTDVQLGVSGEKVEVDPVGSKGLNFSNKGHDL</sequence>
<accession>A0A8S3U1U2</accession>
<dbReference type="InterPro" id="IPR031567">
    <property type="entry name" value="CRIM_dom"/>
</dbReference>
<proteinExistence type="inferred from homology"/>
<evidence type="ECO:0000256" key="6">
    <source>
        <dbReference type="ARBA" id="ARBA00004633"/>
    </source>
</evidence>
<evidence type="ECO:0000259" key="19">
    <source>
        <dbReference type="Pfam" id="PF25322"/>
    </source>
</evidence>
<evidence type="ECO:0000256" key="1">
    <source>
        <dbReference type="ARBA" id="ARBA00004220"/>
    </source>
</evidence>
<evidence type="ECO:0000313" key="21">
    <source>
        <dbReference type="Proteomes" id="UP000683360"/>
    </source>
</evidence>
<dbReference type="AlphaFoldDB" id="A0A8S3U1U2"/>
<dbReference type="GO" id="GO:0005741">
    <property type="term" value="C:mitochondrial outer membrane"/>
    <property type="evidence" value="ECO:0007669"/>
    <property type="project" value="UniProtKB-SubCell"/>
</dbReference>
<dbReference type="InterPro" id="IPR008828">
    <property type="entry name" value="Sin1/Avo1"/>
</dbReference>
<keyword evidence="21" id="KW-1185">Reference proteome</keyword>
<dbReference type="Gene3D" id="2.30.29.30">
    <property type="entry name" value="Pleckstrin-homology domain (PH domain)/Phosphotyrosine-binding domain (PTB)"/>
    <property type="match status" value="1"/>
</dbReference>
<dbReference type="GO" id="GO:0000139">
    <property type="term" value="C:Golgi membrane"/>
    <property type="evidence" value="ECO:0007669"/>
    <property type="project" value="UniProtKB-SubCell"/>
</dbReference>
<evidence type="ECO:0000256" key="14">
    <source>
        <dbReference type="ARBA" id="ARBA00023765"/>
    </source>
</evidence>
<feature type="domain" description="Target of rapamycin complex 2 subunit MAPKAP1-like Ras-binding" evidence="19">
    <location>
        <begin position="268"/>
        <end position="334"/>
    </location>
</feature>
<dbReference type="GO" id="GO:0031901">
    <property type="term" value="C:early endosome membrane"/>
    <property type="evidence" value="ECO:0007669"/>
    <property type="project" value="UniProtKB-SubCell"/>
</dbReference>
<dbReference type="Proteomes" id="UP000683360">
    <property type="component" value="Unassembled WGS sequence"/>
</dbReference>
<dbReference type="InterPro" id="IPR032679">
    <property type="entry name" value="Sin1_N"/>
</dbReference>
<feature type="domain" description="Sin1 N-terminal" evidence="17">
    <location>
        <begin position="50"/>
        <end position="105"/>
    </location>
</feature>
<evidence type="ECO:0000256" key="9">
    <source>
        <dbReference type="ARBA" id="ARBA00022753"/>
    </source>
</evidence>
<evidence type="ECO:0000256" key="8">
    <source>
        <dbReference type="ARBA" id="ARBA00014183"/>
    </source>
</evidence>
<feature type="compositionally biased region" description="Low complexity" evidence="16">
    <location>
        <begin position="48"/>
        <end position="58"/>
    </location>
</feature>
<evidence type="ECO:0000256" key="2">
    <source>
        <dbReference type="ARBA" id="ARBA00004395"/>
    </source>
</evidence>
<evidence type="ECO:0000256" key="10">
    <source>
        <dbReference type="ARBA" id="ARBA00022787"/>
    </source>
</evidence>
<feature type="compositionally biased region" description="Basic and acidic residues" evidence="16">
    <location>
        <begin position="84"/>
        <end position="116"/>
    </location>
</feature>
<dbReference type="PANTHER" id="PTHR13335">
    <property type="entry name" value="TARGET OF RAPAMYCIN COMPLEX 2 SUBUNIT MAPKAP1"/>
    <property type="match status" value="1"/>
</dbReference>
<keyword evidence="13" id="KW-0458">Lysosome</keyword>
<evidence type="ECO:0000256" key="4">
    <source>
        <dbReference type="ARBA" id="ARBA00004450"/>
    </source>
</evidence>